<dbReference type="PANTHER" id="PTHR10996:SF178">
    <property type="entry name" value="2-HYDROXYACID DEHYDROGENASE YGL185C-RELATED"/>
    <property type="match status" value="1"/>
</dbReference>
<evidence type="ECO:0000313" key="9">
    <source>
        <dbReference type="EMBL" id="TQD91552.1"/>
    </source>
</evidence>
<dbReference type="EMBL" id="VIEB01000415">
    <property type="protein sequence ID" value="TQD91552.1"/>
    <property type="molecule type" value="Genomic_DNA"/>
</dbReference>
<dbReference type="PANTHER" id="PTHR10996">
    <property type="entry name" value="2-HYDROXYACID DEHYDROGENASE-RELATED"/>
    <property type="match status" value="1"/>
</dbReference>
<dbReference type="FunFam" id="3.40.50.720:FF:000213">
    <property type="entry name" value="Putative 2-hydroxyacid dehydrogenase"/>
    <property type="match status" value="1"/>
</dbReference>
<dbReference type="Pfam" id="PF02826">
    <property type="entry name" value="2-Hacid_dh_C"/>
    <property type="match status" value="1"/>
</dbReference>
<evidence type="ECO:0000313" key="10">
    <source>
        <dbReference type="Proteomes" id="UP000315295"/>
    </source>
</evidence>
<evidence type="ECO:0000256" key="3">
    <source>
        <dbReference type="ARBA" id="ARBA00023027"/>
    </source>
</evidence>
<keyword evidence="1" id="KW-0521">NADP</keyword>
<dbReference type="GO" id="GO:0016618">
    <property type="term" value="F:hydroxypyruvate reductase [NAD(P)H] activity"/>
    <property type="evidence" value="ECO:0007669"/>
    <property type="project" value="UniProtKB-ARBA"/>
</dbReference>
<feature type="domain" description="D-isomer specific 2-hydroxyacid dehydrogenase NAD-binding" evidence="8">
    <location>
        <begin position="187"/>
        <end position="328"/>
    </location>
</feature>
<keyword evidence="6" id="KW-0812">Transmembrane</keyword>
<dbReference type="EC" id="1.1.1.79" evidence="4"/>
<evidence type="ECO:0000256" key="2">
    <source>
        <dbReference type="ARBA" id="ARBA00023002"/>
    </source>
</evidence>
<dbReference type="FunFam" id="3.40.50.720:FF:000283">
    <property type="entry name" value="Glyoxylate/hydroxypyruvate reductase HPR3"/>
    <property type="match status" value="1"/>
</dbReference>
<evidence type="ECO:0000256" key="1">
    <source>
        <dbReference type="ARBA" id="ARBA00022857"/>
    </source>
</evidence>
<dbReference type="InterPro" id="IPR050223">
    <property type="entry name" value="D-isomer_2-hydroxyacid_DH"/>
</dbReference>
<organism evidence="9 10">
    <name type="scientific">Malus baccata</name>
    <name type="common">Siberian crab apple</name>
    <name type="synonym">Pyrus baccata</name>
    <dbReference type="NCBI Taxonomy" id="106549"/>
    <lineage>
        <taxon>Eukaryota</taxon>
        <taxon>Viridiplantae</taxon>
        <taxon>Streptophyta</taxon>
        <taxon>Embryophyta</taxon>
        <taxon>Tracheophyta</taxon>
        <taxon>Spermatophyta</taxon>
        <taxon>Magnoliopsida</taxon>
        <taxon>eudicotyledons</taxon>
        <taxon>Gunneridae</taxon>
        <taxon>Pentapetalae</taxon>
        <taxon>rosids</taxon>
        <taxon>fabids</taxon>
        <taxon>Rosales</taxon>
        <taxon>Rosaceae</taxon>
        <taxon>Amygdaloideae</taxon>
        <taxon>Maleae</taxon>
        <taxon>Malus</taxon>
    </lineage>
</organism>
<evidence type="ECO:0000259" key="7">
    <source>
        <dbReference type="Pfam" id="PF00389"/>
    </source>
</evidence>
<feature type="domain" description="D-isomer specific 2-hydroxyacid dehydrogenase catalytic" evidence="7">
    <location>
        <begin position="18"/>
        <end position="359"/>
    </location>
</feature>
<comment type="caution">
    <text evidence="9">The sequence shown here is derived from an EMBL/GenBank/DDBJ whole genome shotgun (WGS) entry which is preliminary data.</text>
</comment>
<dbReference type="GO" id="GO:0005829">
    <property type="term" value="C:cytosol"/>
    <property type="evidence" value="ECO:0007669"/>
    <property type="project" value="TreeGrafter"/>
</dbReference>
<keyword evidence="6" id="KW-1133">Transmembrane helix</keyword>
<dbReference type="SUPFAM" id="SSF52283">
    <property type="entry name" value="Formate/glycerate dehydrogenase catalytic domain-like"/>
    <property type="match status" value="1"/>
</dbReference>
<feature type="transmembrane region" description="Helical" evidence="6">
    <location>
        <begin position="156"/>
        <end position="173"/>
    </location>
</feature>
<dbReference type="GO" id="GO:0030267">
    <property type="term" value="F:glyoxylate reductase (NADPH) activity"/>
    <property type="evidence" value="ECO:0007669"/>
    <property type="project" value="UniProtKB-EC"/>
</dbReference>
<reference evidence="9 10" key="1">
    <citation type="journal article" date="2019" name="G3 (Bethesda)">
        <title>Sequencing of a Wild Apple (Malus baccata) Genome Unravels the Differences Between Cultivated and Wild Apple Species Regarding Disease Resistance and Cold Tolerance.</title>
        <authorList>
            <person name="Chen X."/>
        </authorList>
    </citation>
    <scope>NUCLEOTIDE SEQUENCE [LARGE SCALE GENOMIC DNA]</scope>
    <source>
        <strain evidence="10">cv. Shandingzi</strain>
        <tissue evidence="9">Leaves</tissue>
    </source>
</reference>
<keyword evidence="6" id="KW-0472">Membrane</keyword>
<dbReference type="CDD" id="cd12156">
    <property type="entry name" value="HPPR"/>
    <property type="match status" value="1"/>
</dbReference>
<dbReference type="SUPFAM" id="SSF51735">
    <property type="entry name" value="NAD(P)-binding Rossmann-fold domains"/>
    <property type="match status" value="1"/>
</dbReference>
<dbReference type="InterPro" id="IPR036291">
    <property type="entry name" value="NAD(P)-bd_dom_sf"/>
</dbReference>
<dbReference type="Gene3D" id="3.40.50.720">
    <property type="entry name" value="NAD(P)-binding Rossmann-like Domain"/>
    <property type="match status" value="2"/>
</dbReference>
<evidence type="ECO:0000259" key="8">
    <source>
        <dbReference type="Pfam" id="PF02826"/>
    </source>
</evidence>
<evidence type="ECO:0000256" key="4">
    <source>
        <dbReference type="ARBA" id="ARBA00066661"/>
    </source>
</evidence>
<protein>
    <recommendedName>
        <fullName evidence="4">glyoxylate reductase (NADP(+))</fullName>
        <ecNumber evidence="4">1.1.1.79</ecNumber>
    </recommendedName>
</protein>
<dbReference type="STRING" id="106549.A0A540LZ66"/>
<feature type="transmembrane region" description="Helical" evidence="6">
    <location>
        <begin position="179"/>
        <end position="199"/>
    </location>
</feature>
<dbReference type="GO" id="GO:0009853">
    <property type="term" value="P:photorespiration"/>
    <property type="evidence" value="ECO:0007669"/>
    <property type="project" value="UniProtKB-ARBA"/>
</dbReference>
<evidence type="ECO:0000256" key="6">
    <source>
        <dbReference type="SAM" id="Phobius"/>
    </source>
</evidence>
<proteinExistence type="inferred from homology"/>
<name>A0A540LZ66_MALBA</name>
<gene>
    <name evidence="9" type="ORF">C1H46_022847</name>
</gene>
<comment type="similarity">
    <text evidence="5">Belongs to the D-isomer specific 2-hydroxyacid dehydrogenase family.</text>
</comment>
<keyword evidence="3" id="KW-0520">NAD</keyword>
<dbReference type="InterPro" id="IPR006140">
    <property type="entry name" value="D-isomer_DH_NAD-bd"/>
</dbReference>
<sequence>MESIGVLMPIPMSSYLEQELEKRFNLLKLWTVPHKTQFIKEHSTSIRAIVGNASAGADAELIAALPKLEIISSFSVGIDKVDLKTCKEKGIRVTNTPDVLTDDVADLAIGLTLAVLRRLCESERYVRSGQWKKGDYKLTTKDDITKGKGERDGTSQYSVFLLLFLLSCIVSTLKDFGTFLLVYVLCTAFTGKTVGIIGLGRIGKAVAKRAEAFSCPIAYFSRTEKPDSKFKYYPTVVELAANCHVLVVACPLTEETRHIINRQVINALGPRGVLINIGRGPHVDEAELVSALVEGRLGGAGLDVYEKEPQVPEQLFALENVVLLPHVGSGTVETRNAMADLVVGNLEAHFLKKPLLTPVA</sequence>
<dbReference type="AlphaFoldDB" id="A0A540LZ66"/>
<dbReference type="InterPro" id="IPR006139">
    <property type="entry name" value="D-isomer_2_OHA_DH_cat_dom"/>
</dbReference>
<dbReference type="Pfam" id="PF00389">
    <property type="entry name" value="2-Hacid_dh"/>
    <property type="match status" value="1"/>
</dbReference>
<accession>A0A540LZ66</accession>
<dbReference type="Proteomes" id="UP000315295">
    <property type="component" value="Unassembled WGS sequence"/>
</dbReference>
<keyword evidence="10" id="KW-1185">Reference proteome</keyword>
<dbReference type="GO" id="GO:0051287">
    <property type="term" value="F:NAD binding"/>
    <property type="evidence" value="ECO:0007669"/>
    <property type="project" value="InterPro"/>
</dbReference>
<keyword evidence="2 5" id="KW-0560">Oxidoreductase</keyword>
<evidence type="ECO:0000256" key="5">
    <source>
        <dbReference type="RuleBase" id="RU003719"/>
    </source>
</evidence>